<dbReference type="InterPro" id="IPR036927">
    <property type="entry name" value="Cyt_c_oxase-like_su1_sf"/>
</dbReference>
<feature type="transmembrane region" description="Helical" evidence="2">
    <location>
        <begin position="558"/>
        <end position="576"/>
    </location>
</feature>
<evidence type="ECO:0000259" key="3">
    <source>
        <dbReference type="PROSITE" id="PS50855"/>
    </source>
</evidence>
<dbReference type="InterPro" id="IPR033943">
    <property type="entry name" value="Ba3-like_Oxidase_I"/>
</dbReference>
<dbReference type="PANTHER" id="PTHR10422">
    <property type="entry name" value="CYTOCHROME C OXIDASE SUBUNIT 1"/>
    <property type="match status" value="1"/>
</dbReference>
<feature type="transmembrane region" description="Helical" evidence="2">
    <location>
        <begin position="253"/>
        <end position="277"/>
    </location>
</feature>
<feature type="transmembrane region" description="Helical" evidence="2">
    <location>
        <begin position="444"/>
        <end position="465"/>
    </location>
</feature>
<keyword evidence="1" id="KW-0813">Transport</keyword>
<gene>
    <name evidence="4" type="ORF">ACFOZ9_13455</name>
</gene>
<feature type="transmembrane region" description="Helical" evidence="2">
    <location>
        <begin position="91"/>
        <end position="119"/>
    </location>
</feature>
<feature type="transmembrane region" description="Helical" evidence="2">
    <location>
        <begin position="495"/>
        <end position="516"/>
    </location>
</feature>
<dbReference type="PRINTS" id="PR01165">
    <property type="entry name" value="CYCOXIDASEI"/>
</dbReference>
<name>A0ABV8XRL4_9DEIO</name>
<protein>
    <submittedName>
        <fullName evidence="4">B(O/a)3-type cytochrome-c oxidase subunit 1</fullName>
    </submittedName>
</protein>
<dbReference type="PROSITE" id="PS50855">
    <property type="entry name" value="COX1"/>
    <property type="match status" value="1"/>
</dbReference>
<dbReference type="RefSeq" id="WP_380040482.1">
    <property type="nucleotide sequence ID" value="NZ_JBHSEH010000019.1"/>
</dbReference>
<comment type="caution">
    <text evidence="4">The sequence shown here is derived from an EMBL/GenBank/DDBJ whole genome shotgun (WGS) entry which is preliminary data.</text>
</comment>
<dbReference type="EMBL" id="JBHSEH010000019">
    <property type="protein sequence ID" value="MFC4427217.1"/>
    <property type="molecule type" value="Genomic_DNA"/>
</dbReference>
<dbReference type="Proteomes" id="UP001595998">
    <property type="component" value="Unassembled WGS sequence"/>
</dbReference>
<dbReference type="InterPro" id="IPR023616">
    <property type="entry name" value="Cyt_c_oxase-like_su1_dom"/>
</dbReference>
<dbReference type="PANTHER" id="PTHR10422:SF40">
    <property type="entry name" value="CYTOCHROME C OXIDASE SUBUNIT I"/>
    <property type="match status" value="1"/>
</dbReference>
<evidence type="ECO:0000256" key="2">
    <source>
        <dbReference type="SAM" id="Phobius"/>
    </source>
</evidence>
<evidence type="ECO:0000256" key="1">
    <source>
        <dbReference type="ARBA" id="ARBA00022660"/>
    </source>
</evidence>
<keyword evidence="2" id="KW-0812">Transmembrane</keyword>
<dbReference type="Gene3D" id="1.20.210.10">
    <property type="entry name" value="Cytochrome c oxidase-like, subunit I domain"/>
    <property type="match status" value="1"/>
</dbReference>
<dbReference type="CDD" id="cd01660">
    <property type="entry name" value="ba3-like_Oxidase_I"/>
    <property type="match status" value="1"/>
</dbReference>
<evidence type="ECO:0000313" key="5">
    <source>
        <dbReference type="Proteomes" id="UP001595998"/>
    </source>
</evidence>
<feature type="transmembrane region" description="Helical" evidence="2">
    <location>
        <begin position="131"/>
        <end position="152"/>
    </location>
</feature>
<reference evidence="5" key="1">
    <citation type="journal article" date="2019" name="Int. J. Syst. Evol. Microbiol.">
        <title>The Global Catalogue of Microorganisms (GCM) 10K type strain sequencing project: providing services to taxonomists for standard genome sequencing and annotation.</title>
        <authorList>
            <consortium name="The Broad Institute Genomics Platform"/>
            <consortium name="The Broad Institute Genome Sequencing Center for Infectious Disease"/>
            <person name="Wu L."/>
            <person name="Ma J."/>
        </authorList>
    </citation>
    <scope>NUCLEOTIDE SEQUENCE [LARGE SCALE GENOMIC DNA]</scope>
    <source>
        <strain evidence="5">CCUG 56029</strain>
    </source>
</reference>
<sequence length="593" mass="64983">MTTRPVPMPGSVPAAGPPLIPQAPQQATVRQMPAIQDVAYLASLKKVTQYYIVTAFLALFIGVMIGPLQAMNYAGINLYELPFIKALLKSYYQGLSLHGVLNALVFTQFFISGWMLYLPVRDLGARINMKFAWFTYVLMTAGLLLAAVPLLLNRATLLYTFYPPMQGDALFYIGAAIMVGASLLVVGQVVRMWWSWKRAHPGRVTPLVTFMSVAVWMMWFVASLGIVIEVLVLLIPWSLGLVAGVDPLLSKTLFWWTGHAIVYFWVLPAYISWYAFLPRHAGGRIASEPLTRLVFVLFLLNSVPVGLHHQFSDPNISNVWKTIHMFLTFLIAVPSLMTAFSVGAALEDAARARGGRGLLGWTLKLPWGNAIFSAQVLAMISFILGGAGGIVNASSSFAPVVHNTAWIPGHFHITVGTATTLSFMGISLWLIPHLTGKRLPSMKLASAAVWTWFVGMMVFALGMHWTGLLGVTRRANIAATAQDIYKTAELALPKALTGISGVILLISALLYFSVLFRMLLSKREENGEDTPIPYSEAISPAGEQLATASPLVRVTEPLMVLWVIALVLVLLMYGPVLGKLVGNLQLVPGWRLY</sequence>
<proteinExistence type="predicted"/>
<feature type="transmembrane region" description="Helical" evidence="2">
    <location>
        <begin position="411"/>
        <end position="432"/>
    </location>
</feature>
<dbReference type="Pfam" id="PF00115">
    <property type="entry name" value="COX1"/>
    <property type="match status" value="1"/>
</dbReference>
<keyword evidence="2" id="KW-0472">Membrane</keyword>
<organism evidence="4 5">
    <name type="scientific">Deinococcus navajonensis</name>
    <dbReference type="NCBI Taxonomy" id="309884"/>
    <lineage>
        <taxon>Bacteria</taxon>
        <taxon>Thermotogati</taxon>
        <taxon>Deinococcota</taxon>
        <taxon>Deinococci</taxon>
        <taxon>Deinococcales</taxon>
        <taxon>Deinococcaceae</taxon>
        <taxon>Deinococcus</taxon>
    </lineage>
</organism>
<feature type="transmembrane region" description="Helical" evidence="2">
    <location>
        <begin position="206"/>
        <end position="233"/>
    </location>
</feature>
<accession>A0ABV8XRL4</accession>
<feature type="transmembrane region" description="Helical" evidence="2">
    <location>
        <begin position="289"/>
        <end position="311"/>
    </location>
</feature>
<keyword evidence="2" id="KW-1133">Transmembrane helix</keyword>
<feature type="transmembrane region" description="Helical" evidence="2">
    <location>
        <begin position="172"/>
        <end position="194"/>
    </location>
</feature>
<dbReference type="SUPFAM" id="SSF81442">
    <property type="entry name" value="Cytochrome c oxidase subunit I-like"/>
    <property type="match status" value="1"/>
</dbReference>
<keyword evidence="5" id="KW-1185">Reference proteome</keyword>
<dbReference type="InterPro" id="IPR000883">
    <property type="entry name" value="Cyt_C_Oxase_1"/>
</dbReference>
<keyword evidence="1" id="KW-0679">Respiratory chain</keyword>
<feature type="domain" description="Cytochrome oxidase subunit I profile" evidence="3">
    <location>
        <begin position="45"/>
        <end position="553"/>
    </location>
</feature>
<feature type="transmembrane region" description="Helical" evidence="2">
    <location>
        <begin position="367"/>
        <end position="391"/>
    </location>
</feature>
<evidence type="ECO:0000313" key="4">
    <source>
        <dbReference type="EMBL" id="MFC4427217.1"/>
    </source>
</evidence>
<feature type="transmembrane region" description="Helical" evidence="2">
    <location>
        <begin position="50"/>
        <end position="71"/>
    </location>
</feature>
<feature type="transmembrane region" description="Helical" evidence="2">
    <location>
        <begin position="323"/>
        <end position="346"/>
    </location>
</feature>
<keyword evidence="1" id="KW-0249">Electron transport</keyword>